<gene>
    <name evidence="3" type="ORF">OLW01_15715</name>
</gene>
<proteinExistence type="predicted"/>
<dbReference type="RefSeq" id="WP_268076506.1">
    <property type="nucleotide sequence ID" value="NZ_CP109966.1"/>
</dbReference>
<keyword evidence="1" id="KW-0732">Signal</keyword>
<dbReference type="Pfam" id="PF06439">
    <property type="entry name" value="3keto-disac_hyd"/>
    <property type="match status" value="1"/>
</dbReference>
<evidence type="ECO:0000256" key="1">
    <source>
        <dbReference type="SAM" id="SignalP"/>
    </source>
</evidence>
<accession>A0ABY7AQM3</accession>
<geneLocation type="plasmid" evidence="3 4">
    <name>pCadTS8_1</name>
</geneLocation>
<feature type="chain" id="PRO_5047469931" evidence="1">
    <location>
        <begin position="22"/>
        <end position="272"/>
    </location>
</feature>
<protein>
    <submittedName>
        <fullName evidence="3">DUF1080 domain-containing protein</fullName>
    </submittedName>
</protein>
<reference evidence="3" key="1">
    <citation type="submission" date="2022-10" db="EMBL/GenBank/DDBJ databases">
        <title>Catenovulum adriacola sp. nov. isolated in the Harbour of Susak.</title>
        <authorList>
            <person name="Schoch T."/>
            <person name="Reich S.J."/>
            <person name="Stoeferle S."/>
            <person name="Flaiz M."/>
            <person name="Kazda M."/>
            <person name="Riedel C.U."/>
            <person name="Duerre P."/>
        </authorList>
    </citation>
    <scope>NUCLEOTIDE SEQUENCE</scope>
    <source>
        <strain evidence="3">TS8</strain>
        <plasmid evidence="3">pCadTS8_1</plasmid>
    </source>
</reference>
<dbReference type="Proteomes" id="UP001163726">
    <property type="component" value="Plasmid pCadTS8_1"/>
</dbReference>
<name>A0ABY7AQM3_9ALTE</name>
<dbReference type="Gene3D" id="2.60.120.560">
    <property type="entry name" value="Exo-inulinase, domain 1"/>
    <property type="match status" value="1"/>
</dbReference>
<organism evidence="3 4">
    <name type="scientific">Catenovulum adriaticum</name>
    <dbReference type="NCBI Taxonomy" id="2984846"/>
    <lineage>
        <taxon>Bacteria</taxon>
        <taxon>Pseudomonadati</taxon>
        <taxon>Pseudomonadota</taxon>
        <taxon>Gammaproteobacteria</taxon>
        <taxon>Alteromonadales</taxon>
        <taxon>Alteromonadaceae</taxon>
        <taxon>Catenovulum</taxon>
    </lineage>
</organism>
<feature type="domain" description="3-keto-alpha-glucoside-1,2-lyase/3-keto-2-hydroxy-glucal hydratase" evidence="2">
    <location>
        <begin position="23"/>
        <end position="263"/>
    </location>
</feature>
<dbReference type="EMBL" id="CP109966">
    <property type="protein sequence ID" value="WAJ71784.1"/>
    <property type="molecule type" value="Genomic_DNA"/>
</dbReference>
<dbReference type="InterPro" id="IPR010496">
    <property type="entry name" value="AL/BT2_dom"/>
</dbReference>
<feature type="signal peptide" evidence="1">
    <location>
        <begin position="1"/>
        <end position="21"/>
    </location>
</feature>
<keyword evidence="4" id="KW-1185">Reference proteome</keyword>
<evidence type="ECO:0000259" key="2">
    <source>
        <dbReference type="Pfam" id="PF06439"/>
    </source>
</evidence>
<evidence type="ECO:0000313" key="3">
    <source>
        <dbReference type="EMBL" id="WAJ71784.1"/>
    </source>
</evidence>
<evidence type="ECO:0000313" key="4">
    <source>
        <dbReference type="Proteomes" id="UP001163726"/>
    </source>
</evidence>
<keyword evidence="3" id="KW-0614">Plasmid</keyword>
<sequence>MKPSINSLILITSLSTNTVLAAQWQSLFNGKDLSGWNASLIKNVQPGDKAEDYFVVKNGVIHVYAGKPHGSQQAFAAITTKQRFKNYHLSLEYKWGEAKFEPRLNLLKDAGLLYHVHGKGKPAWPLSMESQIQQGESGDAYAIGTQMSAWLKPNSLVINPKGTVTYYEYNPYYPVQDFLPIGKPDKITRIKQVNDAEIDGWNTMEIIVREDQAIHIVNGVVNMRIGNFKKWDYQNRHWQPLTEGKILLQAEGAEVFYRNIKIKTLNEVETKY</sequence>